<dbReference type="GO" id="GO:0051536">
    <property type="term" value="F:iron-sulfur cluster binding"/>
    <property type="evidence" value="ECO:0007669"/>
    <property type="project" value="UniProtKB-KW"/>
</dbReference>
<proteinExistence type="predicted"/>
<evidence type="ECO:0000256" key="1">
    <source>
        <dbReference type="ARBA" id="ARBA00022691"/>
    </source>
</evidence>
<dbReference type="Proteomes" id="UP000253303">
    <property type="component" value="Unassembled WGS sequence"/>
</dbReference>
<name>A0A366LSE2_9ACTN</name>
<comment type="caution">
    <text evidence="6">The sequence shown here is derived from an EMBL/GenBank/DDBJ whole genome shotgun (WGS) entry which is preliminary data.</text>
</comment>
<dbReference type="SFLD" id="SFLDG01067">
    <property type="entry name" value="SPASM/twitch_domain_containing"/>
    <property type="match status" value="1"/>
</dbReference>
<protein>
    <recommendedName>
        <fullName evidence="5">Radical SAM core domain-containing protein</fullName>
    </recommendedName>
</protein>
<organism evidence="6 7">
    <name type="scientific">Spongiactinospora rosea</name>
    <dbReference type="NCBI Taxonomy" id="2248750"/>
    <lineage>
        <taxon>Bacteria</taxon>
        <taxon>Bacillati</taxon>
        <taxon>Actinomycetota</taxon>
        <taxon>Actinomycetes</taxon>
        <taxon>Streptosporangiales</taxon>
        <taxon>Streptosporangiaceae</taxon>
        <taxon>Spongiactinospora</taxon>
    </lineage>
</organism>
<dbReference type="AlphaFoldDB" id="A0A366LSE2"/>
<reference evidence="6 7" key="1">
    <citation type="submission" date="2018-06" db="EMBL/GenBank/DDBJ databases">
        <title>Sphaerisporangium craniellae sp. nov., isolated from a marine sponge in the South China Sea.</title>
        <authorList>
            <person name="Li L."/>
        </authorList>
    </citation>
    <scope>NUCLEOTIDE SEQUENCE [LARGE SCALE GENOMIC DNA]</scope>
    <source>
        <strain evidence="6 7">LHW63015</strain>
    </source>
</reference>
<evidence type="ECO:0000259" key="5">
    <source>
        <dbReference type="PROSITE" id="PS51918"/>
    </source>
</evidence>
<dbReference type="GO" id="GO:0046872">
    <property type="term" value="F:metal ion binding"/>
    <property type="evidence" value="ECO:0007669"/>
    <property type="project" value="UniProtKB-KW"/>
</dbReference>
<dbReference type="Gene3D" id="3.20.20.70">
    <property type="entry name" value="Aldolase class I"/>
    <property type="match status" value="1"/>
</dbReference>
<dbReference type="SFLD" id="SFLDS00029">
    <property type="entry name" value="Radical_SAM"/>
    <property type="match status" value="1"/>
</dbReference>
<feature type="domain" description="Radical SAM core" evidence="5">
    <location>
        <begin position="1"/>
        <end position="105"/>
    </location>
</feature>
<evidence type="ECO:0000256" key="4">
    <source>
        <dbReference type="ARBA" id="ARBA00023014"/>
    </source>
</evidence>
<dbReference type="GO" id="GO:0003824">
    <property type="term" value="F:catalytic activity"/>
    <property type="evidence" value="ECO:0007669"/>
    <property type="project" value="InterPro"/>
</dbReference>
<dbReference type="PROSITE" id="PS51918">
    <property type="entry name" value="RADICAL_SAM"/>
    <property type="match status" value="1"/>
</dbReference>
<gene>
    <name evidence="6" type="ORF">DP939_31190</name>
</gene>
<dbReference type="CDD" id="cd01335">
    <property type="entry name" value="Radical_SAM"/>
    <property type="match status" value="1"/>
</dbReference>
<keyword evidence="3" id="KW-0408">Iron</keyword>
<dbReference type="PANTHER" id="PTHR11228:SF7">
    <property type="entry name" value="PQQA PEPTIDE CYCLASE"/>
    <property type="match status" value="1"/>
</dbReference>
<dbReference type="Pfam" id="PF04055">
    <property type="entry name" value="Radical_SAM"/>
    <property type="match status" value="1"/>
</dbReference>
<keyword evidence="4" id="KW-0411">Iron-sulfur</keyword>
<keyword evidence="7" id="KW-1185">Reference proteome</keyword>
<evidence type="ECO:0000313" key="6">
    <source>
        <dbReference type="EMBL" id="RBQ16234.1"/>
    </source>
</evidence>
<dbReference type="SUPFAM" id="SSF102114">
    <property type="entry name" value="Radical SAM enzymes"/>
    <property type="match status" value="1"/>
</dbReference>
<dbReference type="InterPro" id="IPR058240">
    <property type="entry name" value="rSAM_sf"/>
</dbReference>
<sequence length="105" mass="11330">MEITGKCQLQCGHCYASSGPGGTHGTMTTADWRRVIDQAAGIGVTIVTFIGGEPTLRADLPELVRHARSADVEVEIYTNLVHITPTLWETFRLPGVRLATSYCAA</sequence>
<keyword evidence="1" id="KW-0949">S-adenosyl-L-methionine</keyword>
<keyword evidence="2" id="KW-0479">Metal-binding</keyword>
<dbReference type="EMBL" id="QMEY01000018">
    <property type="protein sequence ID" value="RBQ16234.1"/>
    <property type="molecule type" value="Genomic_DNA"/>
</dbReference>
<dbReference type="PANTHER" id="PTHR11228">
    <property type="entry name" value="RADICAL SAM DOMAIN PROTEIN"/>
    <property type="match status" value="1"/>
</dbReference>
<dbReference type="InterPro" id="IPR007197">
    <property type="entry name" value="rSAM"/>
</dbReference>
<evidence type="ECO:0000256" key="3">
    <source>
        <dbReference type="ARBA" id="ARBA00023004"/>
    </source>
</evidence>
<dbReference type="InterPro" id="IPR013785">
    <property type="entry name" value="Aldolase_TIM"/>
</dbReference>
<dbReference type="InterPro" id="IPR050377">
    <property type="entry name" value="Radical_SAM_PqqE_MftC-like"/>
</dbReference>
<evidence type="ECO:0000256" key="2">
    <source>
        <dbReference type="ARBA" id="ARBA00022723"/>
    </source>
</evidence>
<evidence type="ECO:0000313" key="7">
    <source>
        <dbReference type="Proteomes" id="UP000253303"/>
    </source>
</evidence>
<dbReference type="OrthoDB" id="9782387at2"/>
<accession>A0A366LSE2</accession>